<dbReference type="SUPFAM" id="SSF49464">
    <property type="entry name" value="Carboxypeptidase regulatory domain-like"/>
    <property type="match status" value="1"/>
</dbReference>
<keyword evidence="6" id="KW-0472">Membrane</keyword>
<dbReference type="InterPro" id="IPR036942">
    <property type="entry name" value="Beta-barrel_TonB_sf"/>
</dbReference>
<feature type="signal peptide" evidence="8">
    <location>
        <begin position="1"/>
        <end position="21"/>
    </location>
</feature>
<keyword evidence="5 8" id="KW-0732">Signal</keyword>
<dbReference type="Pfam" id="PF13620">
    <property type="entry name" value="CarboxypepD_reg"/>
    <property type="match status" value="1"/>
</dbReference>
<keyword evidence="3" id="KW-1134">Transmembrane beta strand</keyword>
<dbReference type="EMBL" id="QUAH01000002">
    <property type="protein sequence ID" value="RFT16668.1"/>
    <property type="molecule type" value="Genomic_DNA"/>
</dbReference>
<keyword evidence="7" id="KW-0998">Cell outer membrane</keyword>
<dbReference type="Pfam" id="PF25183">
    <property type="entry name" value="OMP_b-brl_4"/>
    <property type="match status" value="2"/>
</dbReference>
<evidence type="ECO:0000256" key="1">
    <source>
        <dbReference type="ARBA" id="ARBA00004571"/>
    </source>
</evidence>
<organism evidence="10 11">
    <name type="scientific">Candidatus Saccharicenans subterraneus</name>
    <dbReference type="NCBI Taxonomy" id="2508984"/>
    <lineage>
        <taxon>Bacteria</taxon>
        <taxon>Candidatus Aminicenantota</taxon>
        <taxon>Candidatus Aminicenantia</taxon>
        <taxon>Candidatus Aminicenantales</taxon>
        <taxon>Candidatus Saccharicenantaceae</taxon>
        <taxon>Candidatus Saccharicenans</taxon>
    </lineage>
</organism>
<evidence type="ECO:0000256" key="4">
    <source>
        <dbReference type="ARBA" id="ARBA00022692"/>
    </source>
</evidence>
<evidence type="ECO:0000256" key="2">
    <source>
        <dbReference type="ARBA" id="ARBA00022448"/>
    </source>
</evidence>
<feature type="chain" id="PRO_5017669500" evidence="8">
    <location>
        <begin position="22"/>
        <end position="920"/>
    </location>
</feature>
<accession>A0A3E2BPM4</accession>
<keyword evidence="4" id="KW-0812">Transmembrane</keyword>
<evidence type="ECO:0000313" key="11">
    <source>
        <dbReference type="Proteomes" id="UP000257323"/>
    </source>
</evidence>
<evidence type="ECO:0000256" key="8">
    <source>
        <dbReference type="SAM" id="SignalP"/>
    </source>
</evidence>
<comment type="subcellular location">
    <subcellularLocation>
        <location evidence="1">Cell outer membrane</location>
        <topology evidence="1">Multi-pass membrane protein</topology>
    </subcellularLocation>
</comment>
<reference evidence="10 11" key="1">
    <citation type="submission" date="2018-08" db="EMBL/GenBank/DDBJ databases">
        <title>Genome analysis of the thermophilic bacterium of the candidate phylum Aminicenantes from deep subsurface aquifer revealed its physiology and ecological role.</title>
        <authorList>
            <person name="Kadnikov V.V."/>
            <person name="Mardanov A.V."/>
            <person name="Beletsky A.V."/>
            <person name="Karnachuk O.V."/>
            <person name="Ravin N.V."/>
        </authorList>
    </citation>
    <scope>NUCLEOTIDE SEQUENCE [LARGE SCALE GENOMIC DNA]</scope>
    <source>
        <strain evidence="10">BY38</strain>
    </source>
</reference>
<name>A0A3E2BPM4_9BACT</name>
<dbReference type="InterPro" id="IPR039426">
    <property type="entry name" value="TonB-dep_rcpt-like"/>
</dbReference>
<dbReference type="PANTHER" id="PTHR30069:SF29">
    <property type="entry name" value="HEMOGLOBIN AND HEMOGLOBIN-HAPTOGLOBIN-BINDING PROTEIN 1-RELATED"/>
    <property type="match status" value="1"/>
</dbReference>
<evidence type="ECO:0000313" key="10">
    <source>
        <dbReference type="EMBL" id="RFT16668.1"/>
    </source>
</evidence>
<dbReference type="SUPFAM" id="SSF56935">
    <property type="entry name" value="Porins"/>
    <property type="match status" value="1"/>
</dbReference>
<keyword evidence="2" id="KW-0813">Transport</keyword>
<dbReference type="InterPro" id="IPR057601">
    <property type="entry name" value="Oar-like_b-barrel"/>
</dbReference>
<feature type="domain" description="TonB-dependent transporter Oar-like beta-barrel" evidence="9">
    <location>
        <begin position="543"/>
        <end position="800"/>
    </location>
</feature>
<evidence type="ECO:0000256" key="5">
    <source>
        <dbReference type="ARBA" id="ARBA00022729"/>
    </source>
</evidence>
<protein>
    <submittedName>
        <fullName evidence="10">Oar protein</fullName>
    </submittedName>
</protein>
<evidence type="ECO:0000259" key="9">
    <source>
        <dbReference type="Pfam" id="PF25183"/>
    </source>
</evidence>
<dbReference type="AlphaFoldDB" id="A0A3E2BPM4"/>
<dbReference type="Proteomes" id="UP000257323">
    <property type="component" value="Unassembled WGS sequence"/>
</dbReference>
<dbReference type="GO" id="GO:0015344">
    <property type="term" value="F:siderophore uptake transmembrane transporter activity"/>
    <property type="evidence" value="ECO:0007669"/>
    <property type="project" value="TreeGrafter"/>
</dbReference>
<evidence type="ECO:0000256" key="6">
    <source>
        <dbReference type="ARBA" id="ARBA00023136"/>
    </source>
</evidence>
<sequence>MIKKVFVPLLIVLLLTPLAFSQSRETGAITGTVTDESGTPLPGVTVTISGPGLMGTRSSVTDARGVYRFPALPPGTYTIKAELQGFSDVVNSNVRLTTTTTLTIDLTMKQSALEEQVTVVAKSPTVDVKSTETASVALTNELLRNMPYSQFTADIVNMAPGVTNNVAFGASQNTGIAYTMDGVNVADPEAGSAWVFSDHNIVEEAKIMGVGLPAEYGNFTGVIFNLITKSGGNNFSGHMEFDFQGKKTDGPKGFWGTDNNAAYINDFPELSTPLLKLMDVNAHLGGPIIRDKLWFYVGLQYYRTWRYPTGFPEAVDYKQPRSFFKLSSQLPNLSMTGSVQIDTYDGINRGAGATVSPEATVTQKSPEVVANFSLTKIFSSKTFLDIKAAYFWGYYYLDPEVGMAPYMHFDYGDNFQRYSSGYFYYADRQRFQANANLSHYVEDFYGSHDFKFGAEFERSMARSRYGFTGEGGELGDHVQYYDYYGYPYIAYQYNGYDINTRYTRLEAFAQDSWQVTKRLNINAGVRFSFYWGQVKGVSGNVYTNTRIAPRIGFTYDLFGDKTTVLKAHYGHFSEAMLTAYHDRMNPPSAYSSYNGYYYDYADDDEDGITDEWLLWYSIPHDQYLMDPDIKHPYMIQWTVSLERELFKDSSFSISYINRQWKNLIGPIDLNADYVPRTVTVPNFGTYTVYERTPETLETPQYYITNLDRVYGDYPWILEKPFRKYHGIQFMFNKRFSNRWQLWASYTLSKAWGTTDNGFADDIGYGGNVYDPNFWINSNGNSTYDPTHMIKVQGTYVIPKIELSVNVYYHGITGNAWTTRYRTSRFTQGRITFFVEPRGSNHYPMDHQIDIRLEKIFTFASKYRLGLMVDVFNLLNSDTITSWGTRWMYDWIPTSYPSTMGHQLYGIVNARQARVGVRLIF</sequence>
<proteinExistence type="predicted"/>
<comment type="caution">
    <text evidence="10">The sequence shown here is derived from an EMBL/GenBank/DDBJ whole genome shotgun (WGS) entry which is preliminary data.</text>
</comment>
<dbReference type="Gene3D" id="2.40.170.20">
    <property type="entry name" value="TonB-dependent receptor, beta-barrel domain"/>
    <property type="match status" value="1"/>
</dbReference>
<feature type="domain" description="TonB-dependent transporter Oar-like beta-barrel" evidence="9">
    <location>
        <begin position="366"/>
        <end position="531"/>
    </location>
</feature>
<dbReference type="GO" id="GO:0044718">
    <property type="term" value="P:siderophore transmembrane transport"/>
    <property type="evidence" value="ECO:0007669"/>
    <property type="project" value="TreeGrafter"/>
</dbReference>
<evidence type="ECO:0000256" key="3">
    <source>
        <dbReference type="ARBA" id="ARBA00022452"/>
    </source>
</evidence>
<dbReference type="Gene3D" id="2.60.40.1120">
    <property type="entry name" value="Carboxypeptidase-like, regulatory domain"/>
    <property type="match status" value="1"/>
</dbReference>
<dbReference type="InterPro" id="IPR008969">
    <property type="entry name" value="CarboxyPept-like_regulatory"/>
</dbReference>
<dbReference type="GO" id="GO:0009279">
    <property type="term" value="C:cell outer membrane"/>
    <property type="evidence" value="ECO:0007669"/>
    <property type="project" value="UniProtKB-SubCell"/>
</dbReference>
<dbReference type="PANTHER" id="PTHR30069">
    <property type="entry name" value="TONB-DEPENDENT OUTER MEMBRANE RECEPTOR"/>
    <property type="match status" value="1"/>
</dbReference>
<gene>
    <name evidence="10" type="ORF">OP8BY_1281</name>
</gene>
<evidence type="ECO:0000256" key="7">
    <source>
        <dbReference type="ARBA" id="ARBA00023237"/>
    </source>
</evidence>